<feature type="region of interest" description="Disordered" evidence="3">
    <location>
        <begin position="39"/>
        <end position="85"/>
    </location>
</feature>
<evidence type="ECO:0000313" key="5">
    <source>
        <dbReference type="Proteomes" id="UP001235303"/>
    </source>
</evidence>
<gene>
    <name evidence="4" type="ORF">PMG71_18280</name>
</gene>
<dbReference type="GO" id="GO:0009002">
    <property type="term" value="F:serine-type D-Ala-D-Ala carboxypeptidase activity"/>
    <property type="evidence" value="ECO:0007669"/>
    <property type="project" value="UniProtKB-EC"/>
</dbReference>
<dbReference type="RefSeq" id="WP_283755135.1">
    <property type="nucleotide sequence ID" value="NZ_JAQOSP010000116.1"/>
</dbReference>
<organism evidence="4 5">
    <name type="scientific">Roseofilum acuticapitatum BLCC-M154</name>
    <dbReference type="NCBI Taxonomy" id="3022444"/>
    <lineage>
        <taxon>Bacteria</taxon>
        <taxon>Bacillati</taxon>
        <taxon>Cyanobacteriota</taxon>
        <taxon>Cyanophyceae</taxon>
        <taxon>Desertifilales</taxon>
        <taxon>Desertifilaceae</taxon>
        <taxon>Roseofilum</taxon>
        <taxon>Roseofilum acuticapitatum</taxon>
    </lineage>
</organism>
<dbReference type="EMBL" id="JAQOSP010000116">
    <property type="protein sequence ID" value="MDJ1171382.1"/>
    <property type="molecule type" value="Genomic_DNA"/>
</dbReference>
<accession>A0ABT7AXR6</accession>
<protein>
    <submittedName>
        <fullName evidence="4">D-alanyl-D-alanine carboxypeptidase</fullName>
        <ecNumber evidence="4">3.4.16.4</ecNumber>
    </submittedName>
</protein>
<reference evidence="4 5" key="1">
    <citation type="submission" date="2023-01" db="EMBL/GenBank/DDBJ databases">
        <title>Novel diversity within Roseofilum (Cyanobacteria; Desertifilaceae) from marine benthic mats with descriptions of four novel species.</title>
        <authorList>
            <person name="Wang Y."/>
            <person name="Berthold D.E."/>
            <person name="Hu J."/>
            <person name="Lefler F.W."/>
            <person name="Laughinghouse H.D. IV."/>
        </authorList>
    </citation>
    <scope>NUCLEOTIDE SEQUENCE [LARGE SCALE GENOMIC DNA]</scope>
    <source>
        <strain evidence="4 5">BLCC-M154</strain>
    </source>
</reference>
<keyword evidence="4" id="KW-0645">Protease</keyword>
<dbReference type="SUPFAM" id="SSF56601">
    <property type="entry name" value="beta-lactamase/transpeptidase-like"/>
    <property type="match status" value="1"/>
</dbReference>
<name>A0ABT7AXR6_9CYAN</name>
<dbReference type="PROSITE" id="PS51257">
    <property type="entry name" value="PROKAR_LIPOPROTEIN"/>
    <property type="match status" value="1"/>
</dbReference>
<proteinExistence type="inferred from homology"/>
<feature type="compositionally biased region" description="Low complexity" evidence="3">
    <location>
        <begin position="51"/>
        <end position="60"/>
    </location>
</feature>
<dbReference type="EC" id="3.4.16.4" evidence="4"/>
<dbReference type="Gene3D" id="3.40.710.10">
    <property type="entry name" value="DD-peptidase/beta-lactamase superfamily"/>
    <property type="match status" value="1"/>
</dbReference>
<evidence type="ECO:0000256" key="3">
    <source>
        <dbReference type="SAM" id="MobiDB-lite"/>
    </source>
</evidence>
<evidence type="ECO:0000256" key="2">
    <source>
        <dbReference type="ARBA" id="ARBA00022801"/>
    </source>
</evidence>
<dbReference type="Gene3D" id="3.50.80.20">
    <property type="entry name" value="D-Ala-D-Ala carboxypeptidase C, peptidase S13"/>
    <property type="match status" value="1"/>
</dbReference>
<dbReference type="PANTHER" id="PTHR30023:SF0">
    <property type="entry name" value="PENICILLIN-SENSITIVE CARBOXYPEPTIDASE A"/>
    <property type="match status" value="1"/>
</dbReference>
<dbReference type="PRINTS" id="PR00922">
    <property type="entry name" value="DADACBPTASE3"/>
</dbReference>
<dbReference type="InterPro" id="IPR000667">
    <property type="entry name" value="Peptidase_S13"/>
</dbReference>
<comment type="caution">
    <text evidence="4">The sequence shown here is derived from an EMBL/GenBank/DDBJ whole genome shotgun (WGS) entry which is preliminary data.</text>
</comment>
<sequence length="465" mass="49511">MERKLMMLRLVSRMGAGMILPAIATLGLIGCESEDAFIPPAPPPDVSQPNVPTTPEAVTPSPSPSPTPVAAPTTQLAAPENPDPQVNAQVQQMLDTMATKGYAKASQGVWMQSEDTLLANHQGTTPLPAASVTKIATTLAVLDTFGPKHQFVTQIGYTGTLQNGVIQGDLVIIGDRDPFFVWEDAIALGNALTEMGIKQVTGDLVIVGSFYMNYEDNPKTSGALLRQGLNVQLWPDQAYMQYETLPADTPQPALSAGGLVRTVTTAPTNIKPLLRYSSLPVAELLKKMNQYSNNPMAEMFARMVGGAGIVAQKSAALAGIPPAEIKLINGSGLGEENQMSPRAAIGLFLGIEKLLQPHQMTVGDVVAIVGQDEGILNSRSLPQFAVVKSGSLYAVSTLAGALPTSQKGVIWFAIFNGGSYYEDFRPEQEAFLSQFVSQWGAVSRLPENLKPSLSPVTGSRIQKVQ</sequence>
<keyword evidence="5" id="KW-1185">Reference proteome</keyword>
<keyword evidence="4" id="KW-0121">Carboxypeptidase</keyword>
<dbReference type="PANTHER" id="PTHR30023">
    <property type="entry name" value="D-ALANYL-D-ALANINE CARBOXYPEPTIDASE"/>
    <property type="match status" value="1"/>
</dbReference>
<comment type="similarity">
    <text evidence="1">Belongs to the peptidase S13 family.</text>
</comment>
<dbReference type="InterPro" id="IPR012338">
    <property type="entry name" value="Beta-lactam/transpept-like"/>
</dbReference>
<dbReference type="Proteomes" id="UP001235303">
    <property type="component" value="Unassembled WGS sequence"/>
</dbReference>
<evidence type="ECO:0000313" key="4">
    <source>
        <dbReference type="EMBL" id="MDJ1171382.1"/>
    </source>
</evidence>
<keyword evidence="2 4" id="KW-0378">Hydrolase</keyword>
<evidence type="ECO:0000256" key="1">
    <source>
        <dbReference type="ARBA" id="ARBA00006096"/>
    </source>
</evidence>
<dbReference type="Pfam" id="PF02113">
    <property type="entry name" value="Peptidase_S13"/>
    <property type="match status" value="2"/>
</dbReference>